<organism evidence="1 2">
    <name type="scientific">Arthrobacter nitrophenolicus</name>
    <dbReference type="NCBI Taxonomy" id="683150"/>
    <lineage>
        <taxon>Bacteria</taxon>
        <taxon>Bacillati</taxon>
        <taxon>Actinomycetota</taxon>
        <taxon>Actinomycetes</taxon>
        <taxon>Micrococcales</taxon>
        <taxon>Micrococcaceae</taxon>
        <taxon>Arthrobacter</taxon>
    </lineage>
</organism>
<gene>
    <name evidence="1" type="ORF">ABIC98_003316</name>
</gene>
<protein>
    <submittedName>
        <fullName evidence="1">RimJ/RimL family protein N-acetyltransferase</fullName>
    </submittedName>
</protein>
<reference evidence="1" key="1">
    <citation type="submission" date="2024-06" db="EMBL/GenBank/DDBJ databases">
        <title>Genomic Encyclopedia of Type Strains, Phase IV (KMG-IV): sequencing the most valuable type-strain genomes for metagenomic binning, comparative biology and taxonomic classification.</title>
        <authorList>
            <person name="Goeker M."/>
        </authorList>
    </citation>
    <scope>NUCLEOTIDE SEQUENCE</scope>
    <source>
        <strain evidence="1">SJCon</strain>
    </source>
</reference>
<dbReference type="EMBL" id="JBEPNJ010000016">
    <property type="protein sequence ID" value="MET3773650.1"/>
    <property type="molecule type" value="Genomic_DNA"/>
</dbReference>
<evidence type="ECO:0000313" key="2">
    <source>
        <dbReference type="Proteomes" id="UP001549207"/>
    </source>
</evidence>
<sequence>MRPLPDVSLVDVDDAVMESLLALAKRDASPDEVAPPLGGPGWTPERTAWFRSYHRAAAEGLDGKAAEKSWGILSGVDLAGSIRLRRLEPGHGVAGPEERAVAETGIWLGRSFRSRGIGSAALRLVLAEARKAGLARVVARTLAGNGAAQHLLASAGGHLQPQDDGTVLAVVELSSGS</sequence>
<comment type="caution">
    <text evidence="1">The sequence shown here is derived from an EMBL/GenBank/DDBJ whole genome shotgun (WGS) entry which is preliminary data.</text>
</comment>
<proteinExistence type="predicted"/>
<accession>A0ACC6TJ18</accession>
<dbReference type="Proteomes" id="UP001549207">
    <property type="component" value="Unassembled WGS sequence"/>
</dbReference>
<name>A0ACC6TJ18_9MICC</name>
<evidence type="ECO:0000313" key="1">
    <source>
        <dbReference type="EMBL" id="MET3773650.1"/>
    </source>
</evidence>
<keyword evidence="2" id="KW-1185">Reference proteome</keyword>